<sequence>MQKLGQTARNEPKKWDQVESLVWTRSPVAGIIEKVFQTVRALGPRHADTISRHSNATRNDIEDKLTKRPI</sequence>
<accession>A0A448WAC7</accession>
<proteinExistence type="predicted"/>
<evidence type="ECO:0000313" key="2">
    <source>
        <dbReference type="EMBL" id="VEL06930.1"/>
    </source>
</evidence>
<organism evidence="2 3">
    <name type="scientific">Protopolystoma xenopodis</name>
    <dbReference type="NCBI Taxonomy" id="117903"/>
    <lineage>
        <taxon>Eukaryota</taxon>
        <taxon>Metazoa</taxon>
        <taxon>Spiralia</taxon>
        <taxon>Lophotrochozoa</taxon>
        <taxon>Platyhelminthes</taxon>
        <taxon>Monogenea</taxon>
        <taxon>Polyopisthocotylea</taxon>
        <taxon>Polystomatidea</taxon>
        <taxon>Polystomatidae</taxon>
        <taxon>Protopolystoma</taxon>
    </lineage>
</organism>
<name>A0A448WAC7_9PLAT</name>
<feature type="compositionally biased region" description="Basic and acidic residues" evidence="1">
    <location>
        <begin position="59"/>
        <end position="70"/>
    </location>
</feature>
<dbReference type="AlphaFoldDB" id="A0A448WAC7"/>
<evidence type="ECO:0000313" key="3">
    <source>
        <dbReference type="Proteomes" id="UP000784294"/>
    </source>
</evidence>
<feature type="region of interest" description="Disordered" evidence="1">
    <location>
        <begin position="46"/>
        <end position="70"/>
    </location>
</feature>
<dbReference type="EMBL" id="CAAALY010000659">
    <property type="protein sequence ID" value="VEL06930.1"/>
    <property type="molecule type" value="Genomic_DNA"/>
</dbReference>
<dbReference type="Proteomes" id="UP000784294">
    <property type="component" value="Unassembled WGS sequence"/>
</dbReference>
<gene>
    <name evidence="2" type="ORF">PXEA_LOCUS370</name>
</gene>
<reference evidence="2" key="1">
    <citation type="submission" date="2018-11" db="EMBL/GenBank/DDBJ databases">
        <authorList>
            <consortium name="Pathogen Informatics"/>
        </authorList>
    </citation>
    <scope>NUCLEOTIDE SEQUENCE</scope>
</reference>
<evidence type="ECO:0000256" key="1">
    <source>
        <dbReference type="SAM" id="MobiDB-lite"/>
    </source>
</evidence>
<protein>
    <submittedName>
        <fullName evidence="2">Uncharacterized protein</fullName>
    </submittedName>
</protein>
<keyword evidence="3" id="KW-1185">Reference proteome</keyword>
<comment type="caution">
    <text evidence="2">The sequence shown here is derived from an EMBL/GenBank/DDBJ whole genome shotgun (WGS) entry which is preliminary data.</text>
</comment>